<name>A0A815PX87_9BILA</name>
<dbReference type="PANTHER" id="PTHR43757">
    <property type="entry name" value="AMINOMETHYLTRANSFERASE"/>
    <property type="match status" value="1"/>
</dbReference>
<keyword evidence="6" id="KW-1185">Reference proteome</keyword>
<feature type="domain" description="GCVT N-terminal" evidence="2">
    <location>
        <begin position="290"/>
        <end position="339"/>
    </location>
</feature>
<dbReference type="InterPro" id="IPR028896">
    <property type="entry name" value="GcvT/YgfZ/DmdA"/>
</dbReference>
<dbReference type="EMBL" id="CAJNOM010002379">
    <property type="protein sequence ID" value="CAF1631671.1"/>
    <property type="molecule type" value="Genomic_DNA"/>
</dbReference>
<dbReference type="InterPro" id="IPR013977">
    <property type="entry name" value="GcvT_C"/>
</dbReference>
<dbReference type="EMBL" id="CAJNOI010002055">
    <property type="protein sequence ID" value="CAF1455195.1"/>
    <property type="molecule type" value="Genomic_DNA"/>
</dbReference>
<dbReference type="AlphaFoldDB" id="A0A815PX87"/>
<evidence type="ECO:0000313" key="4">
    <source>
        <dbReference type="EMBL" id="CAF1455195.1"/>
    </source>
</evidence>
<comment type="caution">
    <text evidence="4">The sequence shown here is derived from an EMBL/GenBank/DDBJ whole genome shotgun (WGS) entry which is preliminary data.</text>
</comment>
<evidence type="ECO:0000259" key="2">
    <source>
        <dbReference type="Pfam" id="PF01571"/>
    </source>
</evidence>
<dbReference type="Gene3D" id="3.30.9.10">
    <property type="entry name" value="D-Amino Acid Oxidase, subunit A, domain 2"/>
    <property type="match status" value="1"/>
</dbReference>
<dbReference type="InterPro" id="IPR006222">
    <property type="entry name" value="GCVT_N"/>
</dbReference>
<evidence type="ECO:0000256" key="1">
    <source>
        <dbReference type="ARBA" id="ARBA00008609"/>
    </source>
</evidence>
<dbReference type="InterPro" id="IPR036188">
    <property type="entry name" value="FAD/NAD-bd_sf"/>
</dbReference>
<dbReference type="InterPro" id="IPR029043">
    <property type="entry name" value="GcvT/YgfZ_C"/>
</dbReference>
<dbReference type="InterPro" id="IPR027266">
    <property type="entry name" value="TrmE/GcvT-like"/>
</dbReference>
<dbReference type="SUPFAM" id="SSF101790">
    <property type="entry name" value="Aminomethyltransferase beta-barrel domain"/>
    <property type="match status" value="1"/>
</dbReference>
<reference evidence="4" key="1">
    <citation type="submission" date="2021-02" db="EMBL/GenBank/DDBJ databases">
        <authorList>
            <person name="Nowell W R."/>
        </authorList>
    </citation>
    <scope>NUCLEOTIDE SEQUENCE</scope>
</reference>
<dbReference type="Proteomes" id="UP000663877">
    <property type="component" value="Unassembled WGS sequence"/>
</dbReference>
<proteinExistence type="inferred from homology"/>
<evidence type="ECO:0000313" key="5">
    <source>
        <dbReference type="EMBL" id="CAF1631671.1"/>
    </source>
</evidence>
<sequence>MYLKGGLWLPNDFMADPWARELGFQTSPSVRIPTQACDWTLSNTIIKRFPLLPESECEPLISDADSFTPDGRLIMNQSAEIDNYFVASGSNRHGTALVGGVGTYIAELIHNGKTNLSIWPVDIRCSIRLHTIKRFLQDCLREISVKKEYNACRKGVDVIDMTSFTKYELKSANRSVVDFLQVLCAHNISKPISTVAHIEILHEQDGYENDCSIIYLGEYHFLLVTPTSQSTRTVKWLKTHVPEENSIFLPNVTSPYTALNVIGSKAKYLLSELSDKNFNDFARMTCQFVLCVYDMLMKQGKVYGIINAGYFTQRTFRIERIYLSWRHDIDKKTTPFHLNRQYHIFVQFLLENYNLGSDPWPWSGEPIYRNGEFCGFVTSAAFDFTLGKQVCLGFVRAPSSEKITINYIRVATYEIDITTQ</sequence>
<dbReference type="Gene3D" id="3.50.50.60">
    <property type="entry name" value="FAD/NAD(P)-binding domain"/>
    <property type="match status" value="1"/>
</dbReference>
<accession>A0A815PX87</accession>
<evidence type="ECO:0000313" key="7">
    <source>
        <dbReference type="Proteomes" id="UP000663877"/>
    </source>
</evidence>
<dbReference type="OrthoDB" id="498204at2759"/>
<protein>
    <submittedName>
        <fullName evidence="4">Uncharacterized protein</fullName>
    </submittedName>
</protein>
<comment type="similarity">
    <text evidence="1">Belongs to the GcvT family.</text>
</comment>
<feature type="domain" description="GCVT N-terminal" evidence="2">
    <location>
        <begin position="144"/>
        <end position="285"/>
    </location>
</feature>
<dbReference type="PANTHER" id="PTHR43757:SF15">
    <property type="entry name" value="PYRUVATE DEHYDROGENASE PHOSPHATASE REGULATORY SUBUNIT, MITOCHONDRIAL-LIKE"/>
    <property type="match status" value="1"/>
</dbReference>
<dbReference type="Pfam" id="PF01571">
    <property type="entry name" value="GCV_T"/>
    <property type="match status" value="2"/>
</dbReference>
<gene>
    <name evidence="4" type="ORF">BJG266_LOCUS40666</name>
    <name evidence="5" type="ORF">QVE165_LOCUS57543</name>
</gene>
<organism evidence="4 7">
    <name type="scientific">Adineta steineri</name>
    <dbReference type="NCBI Taxonomy" id="433720"/>
    <lineage>
        <taxon>Eukaryota</taxon>
        <taxon>Metazoa</taxon>
        <taxon>Spiralia</taxon>
        <taxon>Gnathifera</taxon>
        <taxon>Rotifera</taxon>
        <taxon>Eurotatoria</taxon>
        <taxon>Bdelloidea</taxon>
        <taxon>Adinetida</taxon>
        <taxon>Adinetidae</taxon>
        <taxon>Adineta</taxon>
    </lineage>
</organism>
<dbReference type="Pfam" id="PF08669">
    <property type="entry name" value="GCV_T_C"/>
    <property type="match status" value="1"/>
</dbReference>
<dbReference type="SUPFAM" id="SSF103025">
    <property type="entry name" value="Folate-binding domain"/>
    <property type="match status" value="1"/>
</dbReference>
<dbReference type="GO" id="GO:0005739">
    <property type="term" value="C:mitochondrion"/>
    <property type="evidence" value="ECO:0007669"/>
    <property type="project" value="TreeGrafter"/>
</dbReference>
<dbReference type="Gene3D" id="3.30.70.1400">
    <property type="entry name" value="Aminomethyltransferase beta-barrel domains"/>
    <property type="match status" value="2"/>
</dbReference>
<dbReference type="Gene3D" id="3.30.1360.120">
    <property type="entry name" value="Probable tRNA modification gtpase trme, domain 1"/>
    <property type="match status" value="2"/>
</dbReference>
<feature type="domain" description="Aminomethyltransferase C-terminal" evidence="3">
    <location>
        <begin position="358"/>
        <end position="404"/>
    </location>
</feature>
<dbReference type="Proteomes" id="UP000663832">
    <property type="component" value="Unassembled WGS sequence"/>
</dbReference>
<evidence type="ECO:0000313" key="6">
    <source>
        <dbReference type="Proteomes" id="UP000663832"/>
    </source>
</evidence>
<evidence type="ECO:0000259" key="3">
    <source>
        <dbReference type="Pfam" id="PF08669"/>
    </source>
</evidence>
<dbReference type="Gene3D" id="2.40.30.110">
    <property type="entry name" value="Aminomethyltransferase beta-barrel domains"/>
    <property type="match status" value="1"/>
</dbReference>